<dbReference type="GO" id="GO:0016651">
    <property type="term" value="F:oxidoreductase activity, acting on NAD(P)H"/>
    <property type="evidence" value="ECO:0007669"/>
    <property type="project" value="InterPro"/>
</dbReference>
<dbReference type="InterPro" id="IPR011032">
    <property type="entry name" value="GroES-like_sf"/>
</dbReference>
<evidence type="ECO:0000256" key="2">
    <source>
        <dbReference type="ARBA" id="ARBA00023002"/>
    </source>
</evidence>
<comment type="similarity">
    <text evidence="1">Belongs to the zinc-containing alcohol dehydrogenase family.</text>
</comment>
<dbReference type="OrthoDB" id="48317at2759"/>
<sequence length="378" mass="40416">MAENQAAWLTEAEAYPFAVNDAPKPIPGPGEIVIKNAAVAINPVDWKIQFVYLPQLFQKNTNLYRTHGRYLNTYPFILGEDVAGVVEAVGSGVTRFIKGQRVIAHCHGLVTRNPANSSFQLYPVVTEALAAPIPDSLSFEQAVVLPLAISTASAGLFQKEYLNLPLPSSSKTEPTGQTILIWGGASSVGATAIQLAAASGLTVVTTASEANHEFVKSLGADLVFDYRSPTVVQDIANAIEGSEFVGIYDAISEDNSFAPLAALVEKLNISVPVASVLPYDKPTETFAPKFGKILSAPRFLFVAILMLSRIVLAYSIIQEPNQHVGEWIWGKFVPEALANGKLQAKPDALVVGTGLGYIQNALDIQKKGVSAKKVVVSI</sequence>
<keyword evidence="2" id="KW-0560">Oxidoreductase</keyword>
<dbReference type="InterPro" id="IPR047122">
    <property type="entry name" value="Trans-enoyl_RdTase-like"/>
</dbReference>
<accession>A0A9W4JRZ3</accession>
<dbReference type="PANTHER" id="PTHR45348:SF2">
    <property type="entry name" value="ZINC-TYPE ALCOHOL DEHYDROGENASE-LIKE PROTEIN C2E1P3.01"/>
    <property type="match status" value="1"/>
</dbReference>
<dbReference type="CDD" id="cd08249">
    <property type="entry name" value="enoyl_reductase_like"/>
    <property type="match status" value="1"/>
</dbReference>
<dbReference type="InterPro" id="IPR013149">
    <property type="entry name" value="ADH-like_C"/>
</dbReference>
<dbReference type="SUPFAM" id="SSF51735">
    <property type="entry name" value="NAD(P)-binding Rossmann-fold domains"/>
    <property type="match status" value="1"/>
</dbReference>
<dbReference type="SUPFAM" id="SSF50129">
    <property type="entry name" value="GroES-like"/>
    <property type="match status" value="1"/>
</dbReference>
<name>A0A9W4JRZ3_9EURO</name>
<dbReference type="EMBL" id="CAJVPA010000228">
    <property type="protein sequence ID" value="CAG8415804.1"/>
    <property type="molecule type" value="Genomic_DNA"/>
</dbReference>
<dbReference type="SMART" id="SM00829">
    <property type="entry name" value="PKS_ER"/>
    <property type="match status" value="1"/>
</dbReference>
<evidence type="ECO:0000259" key="3">
    <source>
        <dbReference type="SMART" id="SM00829"/>
    </source>
</evidence>
<dbReference type="Pfam" id="PF08240">
    <property type="entry name" value="ADH_N"/>
    <property type="match status" value="1"/>
</dbReference>
<dbReference type="InterPro" id="IPR013154">
    <property type="entry name" value="ADH-like_N"/>
</dbReference>
<dbReference type="Proteomes" id="UP001152646">
    <property type="component" value="Unassembled WGS sequence"/>
</dbReference>
<dbReference type="Gene3D" id="3.40.50.720">
    <property type="entry name" value="NAD(P)-binding Rossmann-like Domain"/>
    <property type="match status" value="1"/>
</dbReference>
<proteinExistence type="inferred from homology"/>
<dbReference type="PANTHER" id="PTHR45348">
    <property type="entry name" value="HYPOTHETICAL OXIDOREDUCTASE (EUROFUNG)"/>
    <property type="match status" value="1"/>
</dbReference>
<evidence type="ECO:0000256" key="1">
    <source>
        <dbReference type="ARBA" id="ARBA00008072"/>
    </source>
</evidence>
<evidence type="ECO:0000313" key="4">
    <source>
        <dbReference type="EMBL" id="CAG8415804.1"/>
    </source>
</evidence>
<gene>
    <name evidence="4" type="ORF">PSALAMII_LOCUS9681</name>
</gene>
<dbReference type="AlphaFoldDB" id="A0A9W4JRZ3"/>
<comment type="caution">
    <text evidence="4">The sequence shown here is derived from an EMBL/GenBank/DDBJ whole genome shotgun (WGS) entry which is preliminary data.</text>
</comment>
<reference evidence="4" key="1">
    <citation type="submission" date="2021-07" db="EMBL/GenBank/DDBJ databases">
        <authorList>
            <person name="Branca A.L. A."/>
        </authorList>
    </citation>
    <scope>NUCLEOTIDE SEQUENCE</scope>
</reference>
<organism evidence="4 5">
    <name type="scientific">Penicillium salamii</name>
    <dbReference type="NCBI Taxonomy" id="1612424"/>
    <lineage>
        <taxon>Eukaryota</taxon>
        <taxon>Fungi</taxon>
        <taxon>Dikarya</taxon>
        <taxon>Ascomycota</taxon>
        <taxon>Pezizomycotina</taxon>
        <taxon>Eurotiomycetes</taxon>
        <taxon>Eurotiomycetidae</taxon>
        <taxon>Eurotiales</taxon>
        <taxon>Aspergillaceae</taxon>
        <taxon>Penicillium</taxon>
    </lineage>
</organism>
<dbReference type="Gene3D" id="3.90.180.10">
    <property type="entry name" value="Medium-chain alcohol dehydrogenases, catalytic domain"/>
    <property type="match status" value="1"/>
</dbReference>
<dbReference type="InterPro" id="IPR036291">
    <property type="entry name" value="NAD(P)-bd_dom_sf"/>
</dbReference>
<dbReference type="InterPro" id="IPR020843">
    <property type="entry name" value="ER"/>
</dbReference>
<dbReference type="Pfam" id="PF00107">
    <property type="entry name" value="ADH_zinc_N"/>
    <property type="match status" value="1"/>
</dbReference>
<feature type="domain" description="Enoyl reductase (ER)" evidence="3">
    <location>
        <begin position="10"/>
        <end position="376"/>
    </location>
</feature>
<protein>
    <recommendedName>
        <fullName evidence="3">Enoyl reductase (ER) domain-containing protein</fullName>
    </recommendedName>
</protein>
<evidence type="ECO:0000313" key="5">
    <source>
        <dbReference type="Proteomes" id="UP001152646"/>
    </source>
</evidence>